<organism evidence="4 5">
    <name type="scientific">Psilocybe cf. subviscida</name>
    <dbReference type="NCBI Taxonomy" id="2480587"/>
    <lineage>
        <taxon>Eukaryota</taxon>
        <taxon>Fungi</taxon>
        <taxon>Dikarya</taxon>
        <taxon>Basidiomycota</taxon>
        <taxon>Agaricomycotina</taxon>
        <taxon>Agaricomycetes</taxon>
        <taxon>Agaricomycetidae</taxon>
        <taxon>Agaricales</taxon>
        <taxon>Agaricineae</taxon>
        <taxon>Strophariaceae</taxon>
        <taxon>Psilocybe</taxon>
    </lineage>
</organism>
<proteinExistence type="predicted"/>
<dbReference type="InterPro" id="IPR013094">
    <property type="entry name" value="AB_hydrolase_3"/>
</dbReference>
<dbReference type="PANTHER" id="PTHR48081:SF3">
    <property type="entry name" value="ALPHA_BETA HYDROLASE FOLD-3 DOMAIN-CONTAINING PROTEIN"/>
    <property type="match status" value="1"/>
</dbReference>
<dbReference type="Pfam" id="PF07859">
    <property type="entry name" value="Abhydrolase_3"/>
    <property type="match status" value="1"/>
</dbReference>
<keyword evidence="5" id="KW-1185">Reference proteome</keyword>
<dbReference type="OrthoDB" id="19653at2759"/>
<reference evidence="4 5" key="1">
    <citation type="journal article" date="2020" name="ISME J.">
        <title>Uncovering the hidden diversity of litter-decomposition mechanisms in mushroom-forming fungi.</title>
        <authorList>
            <person name="Floudas D."/>
            <person name="Bentzer J."/>
            <person name="Ahren D."/>
            <person name="Johansson T."/>
            <person name="Persson P."/>
            <person name="Tunlid A."/>
        </authorList>
    </citation>
    <scope>NUCLEOTIDE SEQUENCE [LARGE SCALE GENOMIC DNA]</scope>
    <source>
        <strain evidence="4 5">CBS 101986</strain>
    </source>
</reference>
<dbReference type="PANTHER" id="PTHR48081">
    <property type="entry name" value="AB HYDROLASE SUPERFAMILY PROTEIN C4A8.06C"/>
    <property type="match status" value="1"/>
</dbReference>
<dbReference type="InterPro" id="IPR001375">
    <property type="entry name" value="Peptidase_S9_cat"/>
</dbReference>
<sequence length="350" mass="38502">MSTLNTKPTTTEVYKHVGPAKHPVAFDLYLPSLTTSTNGVLTLPTVVYFHPGGLITGDKTWFPKWLHDRVISLGYAFLSANYQLLPPGTVHEVIQDIQDLFVYMKNNSIPVGNSRGVFRADMNRVAVAGSSGGGYCAYLAAIHCVPKPKAVFTMAAIGGSVFTPHYLKEKTAPFWKGRDLQDPAPYNQFLYPFSDGSKDPISESTEAPDNGRVGLPSLYFQLAIILDHYTGLHEPSLSAKLRDILEKKPNATPQDFEQAIPVSQRYTFPELNVSSAWPPTLSIHGDADTAVLLSESEHMTGLLTKAGVDASLIIASGQEHLFDMDPSSEARWEKEYDVVKDFLFEHLGKS</sequence>
<dbReference type="EMBL" id="JAACJJ010000033">
    <property type="protein sequence ID" value="KAF5317524.1"/>
    <property type="molecule type" value="Genomic_DNA"/>
</dbReference>
<evidence type="ECO:0000259" key="3">
    <source>
        <dbReference type="Pfam" id="PF07859"/>
    </source>
</evidence>
<dbReference type="SUPFAM" id="SSF53474">
    <property type="entry name" value="alpha/beta-Hydrolases"/>
    <property type="match status" value="1"/>
</dbReference>
<evidence type="ECO:0008006" key="6">
    <source>
        <dbReference type="Google" id="ProtNLM"/>
    </source>
</evidence>
<dbReference type="InterPro" id="IPR029058">
    <property type="entry name" value="AB_hydrolase_fold"/>
</dbReference>
<evidence type="ECO:0000256" key="1">
    <source>
        <dbReference type="ARBA" id="ARBA00022801"/>
    </source>
</evidence>
<dbReference type="AlphaFoldDB" id="A0A8H5B656"/>
<accession>A0A8H5B656</accession>
<name>A0A8H5B656_9AGAR</name>
<dbReference type="Proteomes" id="UP000567179">
    <property type="component" value="Unassembled WGS sequence"/>
</dbReference>
<dbReference type="Gene3D" id="3.40.50.1820">
    <property type="entry name" value="alpha/beta hydrolase"/>
    <property type="match status" value="1"/>
</dbReference>
<protein>
    <recommendedName>
        <fullName evidence="6">Alpha/beta hydrolase fold-3 domain-containing protein</fullName>
    </recommendedName>
</protein>
<evidence type="ECO:0000313" key="5">
    <source>
        <dbReference type="Proteomes" id="UP000567179"/>
    </source>
</evidence>
<comment type="caution">
    <text evidence="4">The sequence shown here is derived from an EMBL/GenBank/DDBJ whole genome shotgun (WGS) entry which is preliminary data.</text>
</comment>
<evidence type="ECO:0000313" key="4">
    <source>
        <dbReference type="EMBL" id="KAF5317524.1"/>
    </source>
</evidence>
<feature type="domain" description="Alpha/beta hydrolase fold-3" evidence="3">
    <location>
        <begin position="46"/>
        <end position="153"/>
    </location>
</feature>
<dbReference type="GO" id="GO:0006508">
    <property type="term" value="P:proteolysis"/>
    <property type="evidence" value="ECO:0007669"/>
    <property type="project" value="InterPro"/>
</dbReference>
<evidence type="ECO:0000259" key="2">
    <source>
        <dbReference type="Pfam" id="PF00326"/>
    </source>
</evidence>
<dbReference type="InterPro" id="IPR050300">
    <property type="entry name" value="GDXG_lipolytic_enzyme"/>
</dbReference>
<feature type="domain" description="Peptidase S9 prolyl oligopeptidase catalytic" evidence="2">
    <location>
        <begin position="256"/>
        <end position="349"/>
    </location>
</feature>
<dbReference type="GO" id="GO:0008236">
    <property type="term" value="F:serine-type peptidase activity"/>
    <property type="evidence" value="ECO:0007669"/>
    <property type="project" value="InterPro"/>
</dbReference>
<dbReference type="Pfam" id="PF00326">
    <property type="entry name" value="Peptidase_S9"/>
    <property type="match status" value="1"/>
</dbReference>
<gene>
    <name evidence="4" type="ORF">D9619_013190</name>
</gene>
<keyword evidence="1" id="KW-0378">Hydrolase</keyword>